<dbReference type="PANTHER" id="PTHR11592">
    <property type="entry name" value="GLUTATHIONE PEROXIDASE"/>
    <property type="match status" value="1"/>
</dbReference>
<dbReference type="GO" id="GO:0004601">
    <property type="term" value="F:peroxidase activity"/>
    <property type="evidence" value="ECO:0007669"/>
    <property type="project" value="UniProtKB-KW"/>
</dbReference>
<dbReference type="InterPro" id="IPR000889">
    <property type="entry name" value="Glutathione_peroxidase"/>
</dbReference>
<keyword evidence="2 4" id="KW-0575">Peroxidase</keyword>
<keyword evidence="5" id="KW-1185">Reference proteome</keyword>
<dbReference type="Pfam" id="PF00255">
    <property type="entry name" value="GSHPx"/>
    <property type="match status" value="1"/>
</dbReference>
<organism evidence="4 5">
    <name type="scientific">Limnovirga soli</name>
    <dbReference type="NCBI Taxonomy" id="2656915"/>
    <lineage>
        <taxon>Bacteria</taxon>
        <taxon>Pseudomonadati</taxon>
        <taxon>Bacteroidota</taxon>
        <taxon>Chitinophagia</taxon>
        <taxon>Chitinophagales</taxon>
        <taxon>Chitinophagaceae</taxon>
        <taxon>Limnovirga</taxon>
    </lineage>
</organism>
<sequence length="179" mass="19355">MKHFIVGLILTYISVHSLVNLNSAYDYSLPGASDSSEIHLSSCTGKKVLIVSIATGSDHVSQLSALEQLQQQYADSLIVIAAPSNSFGNEQLTDSAIVAFVSENYNATYLISGKVQIAGNEIHPLFQWLSQKTLNGVLNNPIVEDFQKFLIDENGNLIGIFSASVEPLSNEIQDAIKGI</sequence>
<dbReference type="AlphaFoldDB" id="A0A8J8F9M5"/>
<keyword evidence="3" id="KW-0560">Oxidoreductase</keyword>
<dbReference type="PANTHER" id="PTHR11592:SF78">
    <property type="entry name" value="GLUTATHIONE PEROXIDASE"/>
    <property type="match status" value="1"/>
</dbReference>
<dbReference type="RefSeq" id="WP_171605778.1">
    <property type="nucleotide sequence ID" value="NZ_WHPF01000001.1"/>
</dbReference>
<dbReference type="GO" id="GO:0006979">
    <property type="term" value="P:response to oxidative stress"/>
    <property type="evidence" value="ECO:0007669"/>
    <property type="project" value="InterPro"/>
</dbReference>
<name>A0A8J8F9M5_9BACT</name>
<dbReference type="InterPro" id="IPR036249">
    <property type="entry name" value="Thioredoxin-like_sf"/>
</dbReference>
<dbReference type="Gene3D" id="3.40.30.10">
    <property type="entry name" value="Glutaredoxin"/>
    <property type="match status" value="1"/>
</dbReference>
<proteinExistence type="inferred from homology"/>
<dbReference type="PROSITE" id="PS51355">
    <property type="entry name" value="GLUTATHIONE_PEROXID_3"/>
    <property type="match status" value="1"/>
</dbReference>
<dbReference type="SUPFAM" id="SSF52833">
    <property type="entry name" value="Thioredoxin-like"/>
    <property type="match status" value="1"/>
</dbReference>
<evidence type="ECO:0000313" key="5">
    <source>
        <dbReference type="Proteomes" id="UP000598971"/>
    </source>
</evidence>
<reference evidence="4" key="1">
    <citation type="submission" date="2019-10" db="EMBL/GenBank/DDBJ databases">
        <title>Draft genome sequence of Panacibacter sp. KCS-6.</title>
        <authorList>
            <person name="Yim K.J."/>
        </authorList>
    </citation>
    <scope>NUCLEOTIDE SEQUENCE</scope>
    <source>
        <strain evidence="4">KCS-6</strain>
    </source>
</reference>
<evidence type="ECO:0000313" key="4">
    <source>
        <dbReference type="EMBL" id="NNV53861.1"/>
    </source>
</evidence>
<evidence type="ECO:0000256" key="2">
    <source>
        <dbReference type="ARBA" id="ARBA00022559"/>
    </source>
</evidence>
<evidence type="ECO:0000256" key="3">
    <source>
        <dbReference type="ARBA" id="ARBA00023002"/>
    </source>
</evidence>
<comment type="caution">
    <text evidence="4">The sequence shown here is derived from an EMBL/GenBank/DDBJ whole genome shotgun (WGS) entry which is preliminary data.</text>
</comment>
<dbReference type="PIRSF" id="PIRSF000303">
    <property type="entry name" value="Glutathion_perox"/>
    <property type="match status" value="1"/>
</dbReference>
<comment type="similarity">
    <text evidence="1">Belongs to the glutathione peroxidase family.</text>
</comment>
<evidence type="ECO:0000256" key="1">
    <source>
        <dbReference type="ARBA" id="ARBA00006926"/>
    </source>
</evidence>
<protein>
    <submittedName>
        <fullName evidence="4">Glutathione peroxidase</fullName>
    </submittedName>
</protein>
<dbReference type="EMBL" id="WHPF01000001">
    <property type="protein sequence ID" value="NNV53861.1"/>
    <property type="molecule type" value="Genomic_DNA"/>
</dbReference>
<dbReference type="Proteomes" id="UP000598971">
    <property type="component" value="Unassembled WGS sequence"/>
</dbReference>
<accession>A0A8J8F9M5</accession>
<gene>
    <name evidence="4" type="ORF">GD597_00225</name>
</gene>